<dbReference type="InterPro" id="IPR005069">
    <property type="entry name" value="Nucl-diP-sugar_transferase"/>
</dbReference>
<dbReference type="GO" id="GO:0005794">
    <property type="term" value="C:Golgi apparatus"/>
    <property type="evidence" value="ECO:0007669"/>
    <property type="project" value="TreeGrafter"/>
</dbReference>
<evidence type="ECO:0000313" key="2">
    <source>
        <dbReference type="EMBL" id="CAE0679252.1"/>
    </source>
</evidence>
<dbReference type="GO" id="GO:0016757">
    <property type="term" value="F:glycosyltransferase activity"/>
    <property type="evidence" value="ECO:0007669"/>
    <property type="project" value="TreeGrafter"/>
</dbReference>
<accession>A0A7S3ZCN2</accession>
<dbReference type="PANTHER" id="PTHR47032">
    <property type="entry name" value="UDP-D-XYLOSE:L-FUCOSE ALPHA-1,3-D-XYLOSYLTRANSFERASE-RELATED"/>
    <property type="match status" value="1"/>
</dbReference>
<reference evidence="2" key="1">
    <citation type="submission" date="2021-01" db="EMBL/GenBank/DDBJ databases">
        <authorList>
            <person name="Corre E."/>
            <person name="Pelletier E."/>
            <person name="Niang G."/>
            <person name="Scheremetjew M."/>
            <person name="Finn R."/>
            <person name="Kale V."/>
            <person name="Holt S."/>
            <person name="Cochrane G."/>
            <person name="Meng A."/>
            <person name="Brown T."/>
            <person name="Cohen L."/>
        </authorList>
    </citation>
    <scope>NUCLEOTIDE SEQUENCE</scope>
    <source>
        <strain evidence="2">CCCM811</strain>
    </source>
</reference>
<protein>
    <recommendedName>
        <fullName evidence="1">Nucleotide-diphospho-sugar transferase domain-containing protein</fullName>
    </recommendedName>
</protein>
<feature type="domain" description="Nucleotide-diphospho-sugar transferase" evidence="1">
    <location>
        <begin position="178"/>
        <end position="315"/>
    </location>
</feature>
<dbReference type="InterPro" id="IPR052636">
    <property type="entry name" value="UDP-D-xylose:L-fucose_XylT"/>
</dbReference>
<dbReference type="AlphaFoldDB" id="A0A7S3ZCN2"/>
<proteinExistence type="predicted"/>
<evidence type="ECO:0000259" key="1">
    <source>
        <dbReference type="Pfam" id="PF03407"/>
    </source>
</evidence>
<sequence>MWNALEEEQFELTDIGFPAKPLTIEEARLCDREMQPWLKGSLYSCKDPTCRACNKQDQRRKQKLIDVLRNEKNVKARHAQIDEAFKGKESITLMTVNTGQIHLFLNWVCSCDHHGIPVRDSTYMVPTDEKAAEIIRKNGFVALPLDWMNELGFKIDSGYEGADTSGWNPHMEGHSDINSVTIIVANDIIQKGYTLLLHDVDIVWKRDPRGWLKDAAQQRDLLAMFAPRWDALGVANSGFIWLKSNRRTKIFIQTLENLLPIKNISDQQLWNALIRHYRFRQIGFRVLPLPQFQLLYDHTLRRWDQVGSHAIVVHGVSHRKTYRLAKAKLWFFDETCDAYDKDLVPCNGDFFAPSCKI</sequence>
<organism evidence="2">
    <name type="scientific">Lotharella globosa</name>
    <dbReference type="NCBI Taxonomy" id="91324"/>
    <lineage>
        <taxon>Eukaryota</taxon>
        <taxon>Sar</taxon>
        <taxon>Rhizaria</taxon>
        <taxon>Cercozoa</taxon>
        <taxon>Chlorarachniophyceae</taxon>
        <taxon>Lotharella</taxon>
    </lineage>
</organism>
<dbReference type="PANTHER" id="PTHR47032:SF1">
    <property type="entry name" value="UDP-D-XYLOSE:L-FUCOSE ALPHA-1,3-D-XYLOSYLTRANSFERASE-RELATED"/>
    <property type="match status" value="1"/>
</dbReference>
<gene>
    <name evidence="2" type="ORF">LGLO00237_LOCUS31035</name>
</gene>
<name>A0A7S3ZCN2_9EUKA</name>
<dbReference type="Pfam" id="PF03407">
    <property type="entry name" value="Nucleotid_trans"/>
    <property type="match status" value="1"/>
</dbReference>
<dbReference type="EMBL" id="HBIV01044241">
    <property type="protein sequence ID" value="CAE0679252.1"/>
    <property type="molecule type" value="Transcribed_RNA"/>
</dbReference>